<proteinExistence type="predicted"/>
<dbReference type="STRING" id="530564.Psta_3052"/>
<reference evidence="1 2" key="1">
    <citation type="journal article" date="2009" name="Stand. Genomic Sci.">
        <title>Complete genome sequence of Pirellula staleyi type strain (ATCC 27377).</title>
        <authorList>
            <person name="Clum A."/>
            <person name="Tindall B.J."/>
            <person name="Sikorski J."/>
            <person name="Ivanova N."/>
            <person name="Mavrommatis K."/>
            <person name="Lucas S."/>
            <person name="Glavina del Rio T."/>
            <person name="Nolan M."/>
            <person name="Chen F."/>
            <person name="Tice H."/>
            <person name="Pitluck S."/>
            <person name="Cheng J.F."/>
            <person name="Chertkov O."/>
            <person name="Brettin T."/>
            <person name="Han C."/>
            <person name="Detter J.C."/>
            <person name="Kuske C."/>
            <person name="Bruce D."/>
            <person name="Goodwin L."/>
            <person name="Ovchinikova G."/>
            <person name="Pati A."/>
            <person name="Mikhailova N."/>
            <person name="Chen A."/>
            <person name="Palaniappan K."/>
            <person name="Land M."/>
            <person name="Hauser L."/>
            <person name="Chang Y.J."/>
            <person name="Jeffries C.D."/>
            <person name="Chain P."/>
            <person name="Rohde M."/>
            <person name="Goker M."/>
            <person name="Bristow J."/>
            <person name="Eisen J.A."/>
            <person name="Markowitz V."/>
            <person name="Hugenholtz P."/>
            <person name="Kyrpides N.C."/>
            <person name="Klenk H.P."/>
            <person name="Lapidus A."/>
        </authorList>
    </citation>
    <scope>NUCLEOTIDE SEQUENCE [LARGE SCALE GENOMIC DNA]</scope>
    <source>
        <strain evidence="2">ATCC 27377 / DSM 6068 / ICPB 4128</strain>
    </source>
</reference>
<keyword evidence="2" id="KW-1185">Reference proteome</keyword>
<dbReference type="eggNOG" id="ENOG5030UN6">
    <property type="taxonomic scope" value="Bacteria"/>
</dbReference>
<organism evidence="1 2">
    <name type="scientific">Pirellula staleyi (strain ATCC 27377 / DSM 6068 / ICPB 4128)</name>
    <name type="common">Pirella staleyi</name>
    <dbReference type="NCBI Taxonomy" id="530564"/>
    <lineage>
        <taxon>Bacteria</taxon>
        <taxon>Pseudomonadati</taxon>
        <taxon>Planctomycetota</taxon>
        <taxon>Planctomycetia</taxon>
        <taxon>Pirellulales</taxon>
        <taxon>Pirellulaceae</taxon>
        <taxon>Pirellula</taxon>
    </lineage>
</organism>
<dbReference type="OrthoDB" id="775526at2"/>
<dbReference type="AlphaFoldDB" id="D2R9G6"/>
<dbReference type="KEGG" id="psl:Psta_3052"/>
<evidence type="ECO:0000313" key="2">
    <source>
        <dbReference type="Proteomes" id="UP000001887"/>
    </source>
</evidence>
<dbReference type="Proteomes" id="UP000001887">
    <property type="component" value="Chromosome"/>
</dbReference>
<dbReference type="HOGENOM" id="CLU_1609294_0_0_0"/>
<evidence type="ECO:0000313" key="1">
    <source>
        <dbReference type="EMBL" id="ADB17716.1"/>
    </source>
</evidence>
<accession>D2R9G6</accession>
<protein>
    <submittedName>
        <fullName evidence="1">Uncharacterized protein</fullName>
    </submittedName>
</protein>
<name>D2R9G6_PIRSD</name>
<gene>
    <name evidence="1" type="ordered locus">Psta_3052</name>
</gene>
<sequence>MHRTAVRGCFFKNGSSPVAAGDAERSLHMVTDVYHLKAYNSEQGLHNLTLAVREVDDDYIITCKLPDSDDLLTGQAGDCFAALQIMRREAEGRNWKICCKGARRNVWPSAMSRSMGGGVKAYVLEMGRQGRVDSLVDIFDDDDPESYSSVSDQEAFASAWLESLQ</sequence>
<dbReference type="EMBL" id="CP001848">
    <property type="protein sequence ID" value="ADB17716.1"/>
    <property type="molecule type" value="Genomic_DNA"/>
</dbReference>